<gene>
    <name evidence="3" type="ORF">AXF13_14030</name>
</gene>
<feature type="transmembrane region" description="Helical" evidence="1">
    <location>
        <begin position="232"/>
        <end position="249"/>
    </location>
</feature>
<dbReference type="InterPro" id="IPR002823">
    <property type="entry name" value="DUF112_TM"/>
</dbReference>
<evidence type="ECO:0000313" key="3">
    <source>
        <dbReference type="EMBL" id="AMD91153.1"/>
    </source>
</evidence>
<feature type="domain" description="DUF112" evidence="2">
    <location>
        <begin position="3"/>
        <end position="241"/>
    </location>
</feature>
<keyword evidence="1" id="KW-1133">Transmembrane helix</keyword>
<sequence length="300" mass="32733">MDAGFEILSVLIGLFAVSELLNTAAHLHEKADRIETRVRFSGFFPPLRETLSGWRSYLRASAIGTFMGLLPGIGGGPGGLLAYAQEKRASKTPEKFGTGMPEGLIASETSNNAITGGALIPMLTLGIPGDATTAIIMGGFIVHDIRPGPLLFQNSPAIVTTILLSVLLCNVLMLLIETLAIRGFVQVLDVPQTRLVPIIMLCVVGVVGVNNRLFDAWAMLFFGFLGYVFERNGYPLAPFVLGFILGPMVEENTRRTLLFYDSPMLLLERPVGTCLLLPALRPFILWLFRTVRQRRRATDG</sequence>
<dbReference type="STRING" id="44742.AXF13_14030"/>
<keyword evidence="1" id="KW-0812">Transmembrane</keyword>
<proteinExistence type="predicted"/>
<reference evidence="4" key="1">
    <citation type="submission" date="2016-02" db="EMBL/GenBank/DDBJ databases">
        <authorList>
            <person name="Holder M.E."/>
            <person name="Ajami N.J."/>
            <person name="Petrosino J.F."/>
        </authorList>
    </citation>
    <scope>NUCLEOTIDE SEQUENCE [LARGE SCALE GENOMIC DNA]</scope>
    <source>
        <strain evidence="4">CCUG 45958</strain>
    </source>
</reference>
<accession>A0A0X8JMK2</accession>
<dbReference type="Pfam" id="PF01970">
    <property type="entry name" value="TctA"/>
    <property type="match status" value="1"/>
</dbReference>
<dbReference type="EMBL" id="CP014229">
    <property type="protein sequence ID" value="AMD91153.1"/>
    <property type="molecule type" value="Genomic_DNA"/>
</dbReference>
<dbReference type="PANTHER" id="PTHR35342">
    <property type="entry name" value="TRICARBOXYLIC TRANSPORT PROTEIN"/>
    <property type="match status" value="1"/>
</dbReference>
<organism evidence="3 4">
    <name type="scientific">Desulfovibrio fairfieldensis</name>
    <dbReference type="NCBI Taxonomy" id="44742"/>
    <lineage>
        <taxon>Bacteria</taxon>
        <taxon>Pseudomonadati</taxon>
        <taxon>Thermodesulfobacteriota</taxon>
        <taxon>Desulfovibrionia</taxon>
        <taxon>Desulfovibrionales</taxon>
        <taxon>Desulfovibrionaceae</taxon>
        <taxon>Desulfovibrio</taxon>
    </lineage>
</organism>
<keyword evidence="4" id="KW-1185">Reference proteome</keyword>
<feature type="transmembrane region" description="Helical" evidence="1">
    <location>
        <begin position="156"/>
        <end position="176"/>
    </location>
</feature>
<dbReference type="PANTHER" id="PTHR35342:SF5">
    <property type="entry name" value="TRICARBOXYLIC TRANSPORT PROTEIN"/>
    <property type="match status" value="1"/>
</dbReference>
<protein>
    <recommendedName>
        <fullName evidence="2">DUF112 domain-containing protein</fullName>
    </recommendedName>
</protein>
<evidence type="ECO:0000259" key="2">
    <source>
        <dbReference type="Pfam" id="PF01970"/>
    </source>
</evidence>
<evidence type="ECO:0000313" key="4">
    <source>
        <dbReference type="Proteomes" id="UP000069241"/>
    </source>
</evidence>
<feature type="transmembrane region" description="Helical" evidence="1">
    <location>
        <begin position="196"/>
        <end position="225"/>
    </location>
</feature>
<dbReference type="AlphaFoldDB" id="A0A0X8JMK2"/>
<dbReference type="Proteomes" id="UP000069241">
    <property type="component" value="Chromosome"/>
</dbReference>
<feature type="transmembrane region" description="Helical" evidence="1">
    <location>
        <begin position="269"/>
        <end position="288"/>
    </location>
</feature>
<evidence type="ECO:0000256" key="1">
    <source>
        <dbReference type="SAM" id="Phobius"/>
    </source>
</evidence>
<dbReference type="KEGG" id="dfi:AXF13_14030"/>
<name>A0A0X8JMK2_9BACT</name>
<keyword evidence="1" id="KW-0472">Membrane</keyword>